<protein>
    <submittedName>
        <fullName evidence="2">Tetratricopeptide repeat protein</fullName>
    </submittedName>
</protein>
<gene>
    <name evidence="2" type="ORF">LEP1GSC202_0893</name>
</gene>
<dbReference type="PANTHER" id="PTHR46512">
    <property type="entry name" value="PEPTIDYLPROLYL ISOMERASE"/>
    <property type="match status" value="1"/>
</dbReference>
<dbReference type="PROSITE" id="PS50005">
    <property type="entry name" value="TPR"/>
    <property type="match status" value="1"/>
</dbReference>
<feature type="repeat" description="TPR" evidence="1">
    <location>
        <begin position="108"/>
        <end position="141"/>
    </location>
</feature>
<dbReference type="GO" id="GO:0044183">
    <property type="term" value="F:protein folding chaperone"/>
    <property type="evidence" value="ECO:0007669"/>
    <property type="project" value="TreeGrafter"/>
</dbReference>
<dbReference type="STRING" id="1249483.LEP1GSC202_0893"/>
<proteinExistence type="predicted"/>
<accession>A0A5E8HDJ5</accession>
<dbReference type="InterPro" id="IPR050754">
    <property type="entry name" value="FKBP4/5/8-like"/>
</dbReference>
<dbReference type="EMBL" id="AOGX02000015">
    <property type="protein sequence ID" value="EOQ88798.1"/>
    <property type="molecule type" value="Genomic_DNA"/>
</dbReference>
<dbReference type="SMART" id="SM00028">
    <property type="entry name" value="TPR"/>
    <property type="match status" value="3"/>
</dbReference>
<dbReference type="GO" id="GO:0012505">
    <property type="term" value="C:endomembrane system"/>
    <property type="evidence" value="ECO:0007669"/>
    <property type="project" value="TreeGrafter"/>
</dbReference>
<sequence length="192" mass="21727">MSSKVKKLQSITQTKDDLSHQPIDYFFDTPGDDWDEALTTAGAFEEGKALYQNGEIERAITVMKKAFLADPYNQKLNKFLGLVSYKGKEYDIAAKVLTEFLKENEGSGEYWYYLAMSEKKLGNYERALKAAQEALKHEPENFQNLINLADVSRLLGNVDRALTYVTRAQSIDPTNKNVVKLSKLLEKATSLN</sequence>
<dbReference type="GO" id="GO:0016020">
    <property type="term" value="C:membrane"/>
    <property type="evidence" value="ECO:0007669"/>
    <property type="project" value="TreeGrafter"/>
</dbReference>
<evidence type="ECO:0000313" key="2">
    <source>
        <dbReference type="EMBL" id="EOQ88798.1"/>
    </source>
</evidence>
<dbReference type="SUPFAM" id="SSF48452">
    <property type="entry name" value="TPR-like"/>
    <property type="match status" value="1"/>
</dbReference>
<name>A0A5E8HDJ5_9LEPT</name>
<evidence type="ECO:0000256" key="1">
    <source>
        <dbReference type="PROSITE-ProRule" id="PRU00339"/>
    </source>
</evidence>
<dbReference type="InterPro" id="IPR011990">
    <property type="entry name" value="TPR-like_helical_dom_sf"/>
</dbReference>
<dbReference type="InterPro" id="IPR019734">
    <property type="entry name" value="TPR_rpt"/>
</dbReference>
<dbReference type="Proteomes" id="UP000013996">
    <property type="component" value="Unassembled WGS sequence"/>
</dbReference>
<keyword evidence="1" id="KW-0802">TPR repeat</keyword>
<dbReference type="Gene3D" id="1.25.40.10">
    <property type="entry name" value="Tetratricopeptide repeat domain"/>
    <property type="match status" value="1"/>
</dbReference>
<evidence type="ECO:0000313" key="3">
    <source>
        <dbReference type="Proteomes" id="UP000013996"/>
    </source>
</evidence>
<dbReference type="AlphaFoldDB" id="A0A5E8HDJ5"/>
<organism evidence="2 3">
    <name type="scientific">Leptospira yanagawae serovar Saopaulo str. Sao Paulo = ATCC 700523</name>
    <dbReference type="NCBI Taxonomy" id="1249483"/>
    <lineage>
        <taxon>Bacteria</taxon>
        <taxon>Pseudomonadati</taxon>
        <taxon>Spirochaetota</taxon>
        <taxon>Spirochaetia</taxon>
        <taxon>Leptospirales</taxon>
        <taxon>Leptospiraceae</taxon>
        <taxon>Leptospira</taxon>
    </lineage>
</organism>
<dbReference type="PANTHER" id="PTHR46512:SF5">
    <property type="entry name" value="TETRATRICOPEPTIDE REPEAT DOMAIN 9"/>
    <property type="match status" value="1"/>
</dbReference>
<comment type="caution">
    <text evidence="2">The sequence shown here is derived from an EMBL/GenBank/DDBJ whole genome shotgun (WGS) entry which is preliminary data.</text>
</comment>
<dbReference type="Pfam" id="PF13432">
    <property type="entry name" value="TPR_16"/>
    <property type="match status" value="2"/>
</dbReference>
<dbReference type="GO" id="GO:0005829">
    <property type="term" value="C:cytosol"/>
    <property type="evidence" value="ECO:0007669"/>
    <property type="project" value="TreeGrafter"/>
</dbReference>
<reference evidence="2 3" key="1">
    <citation type="submission" date="2013-04" db="EMBL/GenBank/DDBJ databases">
        <authorList>
            <person name="Harkins D.M."/>
            <person name="Durkin A.S."/>
            <person name="Brinkac L.M."/>
            <person name="Haft D.H."/>
            <person name="Selengut J.D."/>
            <person name="Sanka R."/>
            <person name="DePew J."/>
            <person name="Purushe J."/>
            <person name="Hartskeerl R.A."/>
            <person name="Ahmed A."/>
            <person name="van der Linden H."/>
            <person name="Goris M.G.A."/>
            <person name="Vinetz J.M."/>
            <person name="Sutton G.G."/>
            <person name="Nierman W.C."/>
            <person name="Fouts D.E."/>
        </authorList>
    </citation>
    <scope>NUCLEOTIDE SEQUENCE [LARGE SCALE GENOMIC DNA]</scope>
    <source>
        <strain evidence="2 3">Sao Paulo</strain>
    </source>
</reference>